<dbReference type="Gene3D" id="2.60.40.10">
    <property type="entry name" value="Immunoglobulins"/>
    <property type="match status" value="3"/>
</dbReference>
<dbReference type="RefSeq" id="WP_120714184.1">
    <property type="nucleotide sequence ID" value="NZ_RBCJ01000006.1"/>
</dbReference>
<evidence type="ECO:0000313" key="1">
    <source>
        <dbReference type="EMBL" id="RKN76837.1"/>
    </source>
</evidence>
<comment type="caution">
    <text evidence="1">The sequence shown here is derived from an EMBL/GenBank/DDBJ whole genome shotgun (WGS) entry which is preliminary data.</text>
</comment>
<dbReference type="Proteomes" id="UP000276603">
    <property type="component" value="Unassembled WGS sequence"/>
</dbReference>
<organism evidence="1 2">
    <name type="scientific">Ulvibacterium marinum</name>
    <dbReference type="NCBI Taxonomy" id="2419782"/>
    <lineage>
        <taxon>Bacteria</taxon>
        <taxon>Pseudomonadati</taxon>
        <taxon>Bacteroidota</taxon>
        <taxon>Flavobacteriia</taxon>
        <taxon>Flavobacteriales</taxon>
        <taxon>Flavobacteriaceae</taxon>
        <taxon>Ulvibacterium</taxon>
    </lineage>
</organism>
<proteinExistence type="predicted"/>
<reference evidence="1 2" key="1">
    <citation type="submission" date="2018-10" db="EMBL/GenBank/DDBJ databases">
        <title>Ulvibacterium marinum gen. nov., sp. nov., a novel marine bacterium of the family Flavobacteriaceae, isolated from a culture of the green alga Ulva prolifera.</title>
        <authorList>
            <person name="Zhang Z."/>
        </authorList>
    </citation>
    <scope>NUCLEOTIDE SEQUENCE [LARGE SCALE GENOMIC DNA]</scope>
    <source>
        <strain evidence="1 2">CCMM003</strain>
    </source>
</reference>
<evidence type="ECO:0000313" key="2">
    <source>
        <dbReference type="Proteomes" id="UP000276603"/>
    </source>
</evidence>
<accession>A0A3B0BYD0</accession>
<sequence length="319" mass="35338">MKKSNKGLYLVLALFCFQCDDILEEDISDDAISIIAPMDGAAIEGNVVQLRWGALEGADDYRLQVMAGNGQFIILDSLINRTLFNYQIEPGMYRWRVRGENFAYFTPYTFESAFSVVASLDLTNQIITLESPENNRYVNNAAMNFSWQRISTADTYEFEILQVSGSSETSVFKDSGLVESSITIGEGIVTGDAEYVWRVKATNGSSATRFFRRTFFLDTQDPPVPTLSTPTTDQMFTTTDEVDFAWSFTDTGEVQSIITGTIEISSDENFSTISLTDTNGDGEFSSTFSSADTYYWRVRGTDAAGNTGENSATGSFIVN</sequence>
<dbReference type="OrthoDB" id="1121506at2"/>
<dbReference type="InterPro" id="IPR013783">
    <property type="entry name" value="Ig-like_fold"/>
</dbReference>
<evidence type="ECO:0008006" key="3">
    <source>
        <dbReference type="Google" id="ProtNLM"/>
    </source>
</evidence>
<dbReference type="EMBL" id="RBCJ01000006">
    <property type="protein sequence ID" value="RKN76837.1"/>
    <property type="molecule type" value="Genomic_DNA"/>
</dbReference>
<dbReference type="AlphaFoldDB" id="A0A3B0BYD0"/>
<keyword evidence="2" id="KW-1185">Reference proteome</keyword>
<name>A0A3B0BYD0_9FLAO</name>
<protein>
    <recommendedName>
        <fullName evidence="3">Fibronectin type-III domain-containing protein</fullName>
    </recommendedName>
</protein>
<gene>
    <name evidence="1" type="ORF">D7Z94_23940</name>
</gene>